<dbReference type="AlphaFoldDB" id="B0D948"/>
<dbReference type="Proteomes" id="UP000001194">
    <property type="component" value="Unassembled WGS sequence"/>
</dbReference>
<dbReference type="EMBL" id="DS547100">
    <property type="protein sequence ID" value="EDR08948.1"/>
    <property type="molecule type" value="Genomic_DNA"/>
</dbReference>
<dbReference type="KEGG" id="lbc:LACBIDRAFT_326587"/>
<proteinExistence type="predicted"/>
<organism evidence="2">
    <name type="scientific">Laccaria bicolor (strain S238N-H82 / ATCC MYA-4686)</name>
    <name type="common">Bicoloured deceiver</name>
    <name type="synonym">Laccaria laccata var. bicolor</name>
    <dbReference type="NCBI Taxonomy" id="486041"/>
    <lineage>
        <taxon>Eukaryota</taxon>
        <taxon>Fungi</taxon>
        <taxon>Dikarya</taxon>
        <taxon>Basidiomycota</taxon>
        <taxon>Agaricomycotina</taxon>
        <taxon>Agaricomycetes</taxon>
        <taxon>Agaricomycetidae</taxon>
        <taxon>Agaricales</taxon>
        <taxon>Agaricineae</taxon>
        <taxon>Hydnangiaceae</taxon>
        <taxon>Laccaria</taxon>
    </lineage>
</organism>
<name>B0D948_LACBS</name>
<gene>
    <name evidence="1" type="ORF">LACBIDRAFT_326587</name>
</gene>
<sequence length="162" mass="17913">MSENSVCSPVCGSWESLDSKGWRLGARTRGSCILASVMPTHIHIAPSALCREHEEVISTREPDRVCHRGIGYQDAKIRLKSAEKNLQLSPEIRRPAHVRLSLGLRACSRLSGGQTIPTVELIEAQTQLRSSLLKGGCFKNQIPEFLRPILNAGSKSIFNHCR</sequence>
<dbReference type="HOGENOM" id="CLU_1635685_0_0_1"/>
<dbReference type="GeneID" id="6076042"/>
<evidence type="ECO:0000313" key="2">
    <source>
        <dbReference type="Proteomes" id="UP000001194"/>
    </source>
</evidence>
<dbReference type="InParanoid" id="B0D948"/>
<protein>
    <submittedName>
        <fullName evidence="1">Predicted protein</fullName>
    </submittedName>
</protein>
<dbReference type="RefSeq" id="XP_001880261.1">
    <property type="nucleotide sequence ID" value="XM_001880226.1"/>
</dbReference>
<reference evidence="1 2" key="1">
    <citation type="journal article" date="2008" name="Nature">
        <title>The genome of Laccaria bicolor provides insights into mycorrhizal symbiosis.</title>
        <authorList>
            <person name="Martin F."/>
            <person name="Aerts A."/>
            <person name="Ahren D."/>
            <person name="Brun A."/>
            <person name="Danchin E.G.J."/>
            <person name="Duchaussoy F."/>
            <person name="Gibon J."/>
            <person name="Kohler A."/>
            <person name="Lindquist E."/>
            <person name="Pereda V."/>
            <person name="Salamov A."/>
            <person name="Shapiro H.J."/>
            <person name="Wuyts J."/>
            <person name="Blaudez D."/>
            <person name="Buee M."/>
            <person name="Brokstein P."/>
            <person name="Canbaeck B."/>
            <person name="Cohen D."/>
            <person name="Courty P.E."/>
            <person name="Coutinho P.M."/>
            <person name="Delaruelle C."/>
            <person name="Detter J.C."/>
            <person name="Deveau A."/>
            <person name="DiFazio S."/>
            <person name="Duplessis S."/>
            <person name="Fraissinet-Tachet L."/>
            <person name="Lucic E."/>
            <person name="Frey-Klett P."/>
            <person name="Fourrey C."/>
            <person name="Feussner I."/>
            <person name="Gay G."/>
            <person name="Grimwood J."/>
            <person name="Hoegger P.J."/>
            <person name="Jain P."/>
            <person name="Kilaru S."/>
            <person name="Labbe J."/>
            <person name="Lin Y.C."/>
            <person name="Legue V."/>
            <person name="Le Tacon F."/>
            <person name="Marmeisse R."/>
            <person name="Melayah D."/>
            <person name="Montanini B."/>
            <person name="Muratet M."/>
            <person name="Nehls U."/>
            <person name="Niculita-Hirzel H."/>
            <person name="Oudot-Le Secq M.P."/>
            <person name="Peter M."/>
            <person name="Quesneville H."/>
            <person name="Rajashekar B."/>
            <person name="Reich M."/>
            <person name="Rouhier N."/>
            <person name="Schmutz J."/>
            <person name="Yin T."/>
            <person name="Chalot M."/>
            <person name="Henrissat B."/>
            <person name="Kuees U."/>
            <person name="Lucas S."/>
            <person name="Van de Peer Y."/>
            <person name="Podila G.K."/>
            <person name="Polle A."/>
            <person name="Pukkila P.J."/>
            <person name="Richardson P.M."/>
            <person name="Rouze P."/>
            <person name="Sanders I.R."/>
            <person name="Stajich J.E."/>
            <person name="Tunlid A."/>
            <person name="Tuskan G."/>
            <person name="Grigoriev I.V."/>
        </authorList>
    </citation>
    <scope>NUCLEOTIDE SEQUENCE [LARGE SCALE GENOMIC DNA]</scope>
    <source>
        <strain evidence="2">S238N-H82 / ATCC MYA-4686</strain>
    </source>
</reference>
<keyword evidence="2" id="KW-1185">Reference proteome</keyword>
<accession>B0D948</accession>
<evidence type="ECO:0000313" key="1">
    <source>
        <dbReference type="EMBL" id="EDR08948.1"/>
    </source>
</evidence>